<dbReference type="STRING" id="390270.SAMN04488005_0839"/>
<evidence type="ECO:0000256" key="7">
    <source>
        <dbReference type="ARBA" id="ARBA00022475"/>
    </source>
</evidence>
<dbReference type="HAMAP" id="MF_00719">
    <property type="entry name" value="CobS"/>
    <property type="match status" value="1"/>
</dbReference>
<dbReference type="Proteomes" id="UP000199478">
    <property type="component" value="Unassembled WGS sequence"/>
</dbReference>
<keyword evidence="8 19" id="KW-0169">Cobalamin biosynthesis</keyword>
<feature type="transmembrane region" description="Helical" evidence="19">
    <location>
        <begin position="65"/>
        <end position="83"/>
    </location>
</feature>
<comment type="function">
    <text evidence="14 19">Joins adenosylcobinamide-GDP and alpha-ribazole to generate adenosylcobalamin (Ado-cobalamin). Also synthesizes adenosylcobalamin 5'-phosphate from adenosylcobinamide-GDP and alpha-ribazole 5'-phosphate.</text>
</comment>
<dbReference type="AlphaFoldDB" id="A0A1I6G096"/>
<evidence type="ECO:0000256" key="12">
    <source>
        <dbReference type="ARBA" id="ARBA00022989"/>
    </source>
</evidence>
<evidence type="ECO:0000256" key="3">
    <source>
        <dbReference type="ARBA" id="ARBA00004663"/>
    </source>
</evidence>
<keyword evidence="10 19" id="KW-0812">Transmembrane</keyword>
<evidence type="ECO:0000256" key="19">
    <source>
        <dbReference type="HAMAP-Rule" id="MF_00719"/>
    </source>
</evidence>
<comment type="catalytic activity">
    <reaction evidence="18 19">
        <text>alpha-ribazole 5'-phosphate + adenosylcob(III)inamide-GDP = adenosylcob(III)alamin 5'-phosphate + GMP + H(+)</text>
        <dbReference type="Rhea" id="RHEA:23560"/>
        <dbReference type="ChEBI" id="CHEBI:15378"/>
        <dbReference type="ChEBI" id="CHEBI:57918"/>
        <dbReference type="ChEBI" id="CHEBI:58115"/>
        <dbReference type="ChEBI" id="CHEBI:60487"/>
        <dbReference type="ChEBI" id="CHEBI:60493"/>
        <dbReference type="EC" id="2.7.8.26"/>
    </reaction>
</comment>
<evidence type="ECO:0000256" key="1">
    <source>
        <dbReference type="ARBA" id="ARBA00001946"/>
    </source>
</evidence>
<dbReference type="EC" id="2.7.8.26" evidence="5 19"/>
<dbReference type="GO" id="GO:0005886">
    <property type="term" value="C:plasma membrane"/>
    <property type="evidence" value="ECO:0007669"/>
    <property type="project" value="UniProtKB-SubCell"/>
</dbReference>
<dbReference type="RefSeq" id="WP_242650949.1">
    <property type="nucleotide sequence ID" value="NZ_FOYP01000001.1"/>
</dbReference>
<evidence type="ECO:0000256" key="8">
    <source>
        <dbReference type="ARBA" id="ARBA00022573"/>
    </source>
</evidence>
<evidence type="ECO:0000256" key="11">
    <source>
        <dbReference type="ARBA" id="ARBA00022842"/>
    </source>
</evidence>
<reference evidence="21" key="1">
    <citation type="submission" date="2016-10" db="EMBL/GenBank/DDBJ databases">
        <authorList>
            <person name="Varghese N."/>
            <person name="Submissions S."/>
        </authorList>
    </citation>
    <scope>NUCLEOTIDE SEQUENCE [LARGE SCALE GENOMIC DNA]</scope>
    <source>
        <strain evidence="21">DSM 26879</strain>
    </source>
</reference>
<evidence type="ECO:0000256" key="4">
    <source>
        <dbReference type="ARBA" id="ARBA00010561"/>
    </source>
</evidence>
<proteinExistence type="inferred from homology"/>
<evidence type="ECO:0000256" key="18">
    <source>
        <dbReference type="ARBA" id="ARBA00049504"/>
    </source>
</evidence>
<comment type="cofactor">
    <cofactor evidence="1 19">
        <name>Mg(2+)</name>
        <dbReference type="ChEBI" id="CHEBI:18420"/>
    </cofactor>
</comment>
<dbReference type="GO" id="GO:0008818">
    <property type="term" value="F:cobalamin 5'-phosphate synthase activity"/>
    <property type="evidence" value="ECO:0007669"/>
    <property type="project" value="UniProtKB-UniRule"/>
</dbReference>
<feature type="transmembrane region" description="Helical" evidence="19">
    <location>
        <begin position="146"/>
        <end position="167"/>
    </location>
</feature>
<keyword evidence="9 19" id="KW-0808">Transferase</keyword>
<keyword evidence="7 19" id="KW-1003">Cell membrane</keyword>
<gene>
    <name evidence="19" type="primary">cobS</name>
    <name evidence="20" type="ORF">SAMN04488005_0839</name>
</gene>
<feature type="transmembrane region" description="Helical" evidence="19">
    <location>
        <begin position="117"/>
        <end position="140"/>
    </location>
</feature>
<comment type="similarity">
    <text evidence="4 19">Belongs to the CobS family.</text>
</comment>
<comment type="subcellular location">
    <subcellularLocation>
        <location evidence="2 19">Cell membrane</location>
        <topology evidence="2 19">Multi-pass membrane protein</topology>
    </subcellularLocation>
</comment>
<comment type="catalytic activity">
    <reaction evidence="17 19">
        <text>alpha-ribazole + adenosylcob(III)inamide-GDP = adenosylcob(III)alamin + GMP + H(+)</text>
        <dbReference type="Rhea" id="RHEA:16049"/>
        <dbReference type="ChEBI" id="CHEBI:10329"/>
        <dbReference type="ChEBI" id="CHEBI:15378"/>
        <dbReference type="ChEBI" id="CHEBI:18408"/>
        <dbReference type="ChEBI" id="CHEBI:58115"/>
        <dbReference type="ChEBI" id="CHEBI:60487"/>
        <dbReference type="EC" id="2.7.8.26"/>
    </reaction>
</comment>
<evidence type="ECO:0000256" key="16">
    <source>
        <dbReference type="ARBA" id="ARBA00032853"/>
    </source>
</evidence>
<evidence type="ECO:0000256" key="15">
    <source>
        <dbReference type="ARBA" id="ARBA00032605"/>
    </source>
</evidence>
<dbReference type="InterPro" id="IPR003805">
    <property type="entry name" value="CobS"/>
</dbReference>
<name>A0A1I6G096_9RHOB</name>
<dbReference type="PANTHER" id="PTHR34148:SF1">
    <property type="entry name" value="ADENOSYLCOBINAMIDE-GDP RIBAZOLETRANSFERASE"/>
    <property type="match status" value="1"/>
</dbReference>
<evidence type="ECO:0000256" key="17">
    <source>
        <dbReference type="ARBA" id="ARBA00048623"/>
    </source>
</evidence>
<evidence type="ECO:0000256" key="6">
    <source>
        <dbReference type="ARBA" id="ARBA00015850"/>
    </source>
</evidence>
<organism evidence="20 21">
    <name type="scientific">Yoonia tamlensis</name>
    <dbReference type="NCBI Taxonomy" id="390270"/>
    <lineage>
        <taxon>Bacteria</taxon>
        <taxon>Pseudomonadati</taxon>
        <taxon>Pseudomonadota</taxon>
        <taxon>Alphaproteobacteria</taxon>
        <taxon>Rhodobacterales</taxon>
        <taxon>Paracoccaceae</taxon>
        <taxon>Yoonia</taxon>
    </lineage>
</organism>
<comment type="pathway">
    <text evidence="3 19">Cofactor biosynthesis; adenosylcobalamin biosynthesis; adenosylcobalamin from cob(II)yrinate a,c-diamide: step 7/7.</text>
</comment>
<dbReference type="UniPathway" id="UPA00148">
    <property type="reaction ID" value="UER00238"/>
</dbReference>
<sequence>MTNSDQKLIALIDLPAALGLLTRLPIPVPQTQAVARGAAAAWAYPLAGAVVGVILATFVAVLTWGGLPVGIVAALVIAANVIITGAMHEDGLADCADGFWGGWDVARRLEIMKDSHIGVYGVLALGLSLLIRWLGVSALIALDIYWAGLIAIAVLSRGGMVVLMALMKNARDTGLSKSVGRPSATTALIAAGISLLIAGSLGQFALIIAATLAVLACGLIARAKIGGQTGDVLGATQQITEITLLLVLLS</sequence>
<keyword evidence="21" id="KW-1185">Reference proteome</keyword>
<evidence type="ECO:0000256" key="13">
    <source>
        <dbReference type="ARBA" id="ARBA00023136"/>
    </source>
</evidence>
<evidence type="ECO:0000313" key="20">
    <source>
        <dbReference type="EMBL" id="SFR35592.1"/>
    </source>
</evidence>
<keyword evidence="13 19" id="KW-0472">Membrane</keyword>
<keyword evidence="11 19" id="KW-0460">Magnesium</keyword>
<protein>
    <recommendedName>
        <fullName evidence="6 19">Adenosylcobinamide-GDP ribazoletransferase</fullName>
        <ecNumber evidence="5 19">2.7.8.26</ecNumber>
    </recommendedName>
    <alternativeName>
        <fullName evidence="16 19">Cobalamin synthase</fullName>
    </alternativeName>
    <alternativeName>
        <fullName evidence="15 19">Cobalamin-5'-phosphate synthase</fullName>
    </alternativeName>
</protein>
<evidence type="ECO:0000256" key="2">
    <source>
        <dbReference type="ARBA" id="ARBA00004651"/>
    </source>
</evidence>
<dbReference type="Pfam" id="PF02654">
    <property type="entry name" value="CobS"/>
    <property type="match status" value="1"/>
</dbReference>
<dbReference type="PANTHER" id="PTHR34148">
    <property type="entry name" value="ADENOSYLCOBINAMIDE-GDP RIBAZOLETRANSFERASE"/>
    <property type="match status" value="1"/>
</dbReference>
<accession>A0A1I6G096</accession>
<feature type="transmembrane region" description="Helical" evidence="19">
    <location>
        <begin position="179"/>
        <end position="198"/>
    </location>
</feature>
<dbReference type="GO" id="GO:0051073">
    <property type="term" value="F:adenosylcobinamide-GDP ribazoletransferase activity"/>
    <property type="evidence" value="ECO:0007669"/>
    <property type="project" value="UniProtKB-UniRule"/>
</dbReference>
<feature type="transmembrane region" description="Helical" evidence="19">
    <location>
        <begin position="38"/>
        <end position="59"/>
    </location>
</feature>
<evidence type="ECO:0000256" key="14">
    <source>
        <dbReference type="ARBA" id="ARBA00025228"/>
    </source>
</evidence>
<evidence type="ECO:0000256" key="10">
    <source>
        <dbReference type="ARBA" id="ARBA00022692"/>
    </source>
</evidence>
<evidence type="ECO:0000313" key="21">
    <source>
        <dbReference type="Proteomes" id="UP000199478"/>
    </source>
</evidence>
<keyword evidence="12 19" id="KW-1133">Transmembrane helix</keyword>
<dbReference type="EMBL" id="FOYP01000001">
    <property type="protein sequence ID" value="SFR35592.1"/>
    <property type="molecule type" value="Genomic_DNA"/>
</dbReference>
<evidence type="ECO:0000256" key="5">
    <source>
        <dbReference type="ARBA" id="ARBA00013200"/>
    </source>
</evidence>
<dbReference type="GO" id="GO:0009236">
    <property type="term" value="P:cobalamin biosynthetic process"/>
    <property type="evidence" value="ECO:0007669"/>
    <property type="project" value="UniProtKB-UniRule"/>
</dbReference>
<evidence type="ECO:0000256" key="9">
    <source>
        <dbReference type="ARBA" id="ARBA00022679"/>
    </source>
</evidence>